<dbReference type="GO" id="GO:0016757">
    <property type="term" value="F:glycosyltransferase activity"/>
    <property type="evidence" value="ECO:0007669"/>
    <property type="project" value="UniProtKB-KW"/>
</dbReference>
<keyword evidence="6" id="KW-1185">Reference proteome</keyword>
<dbReference type="InterPro" id="IPR028098">
    <property type="entry name" value="Glyco_trans_4-like_N"/>
</dbReference>
<feature type="domain" description="Glycosyltransferase subfamily 4-like N-terminal" evidence="4">
    <location>
        <begin position="25"/>
        <end position="185"/>
    </location>
</feature>
<organism evidence="5 6">
    <name type="scientific">Winkia neuii</name>
    <dbReference type="NCBI Taxonomy" id="33007"/>
    <lineage>
        <taxon>Bacteria</taxon>
        <taxon>Bacillati</taxon>
        <taxon>Actinomycetota</taxon>
        <taxon>Actinomycetes</taxon>
        <taxon>Actinomycetales</taxon>
        <taxon>Actinomycetaceae</taxon>
        <taxon>Winkia</taxon>
    </lineage>
</organism>
<dbReference type="SUPFAM" id="SSF53756">
    <property type="entry name" value="UDP-Glycosyltransferase/glycogen phosphorylase"/>
    <property type="match status" value="1"/>
</dbReference>
<evidence type="ECO:0000313" key="6">
    <source>
        <dbReference type="Proteomes" id="UP000235122"/>
    </source>
</evidence>
<dbReference type="EMBL" id="PKKO01000004">
    <property type="protein sequence ID" value="PKY72107.1"/>
    <property type="molecule type" value="Genomic_DNA"/>
</dbReference>
<evidence type="ECO:0000256" key="2">
    <source>
        <dbReference type="ARBA" id="ARBA00022679"/>
    </source>
</evidence>
<gene>
    <name evidence="5" type="ORF">CYJ19_07865</name>
</gene>
<sequence>MRPLHVLWVPSWYPDTNNPLNGSFFREQVQMLRRAGMKVGVVALNAVKPWQYSPKLRVSSEEGITVVRGSVPGMPHEKLPFEGELFRFACRRALATYAKAEGIPQLVHAHSVYPAITVASQAAHSWQVPYCLTEHRPSSTERDLSVGRGKHIRAEVRQAAGRATVSKPFAEVLQRYYDTPPWQVIALPVPEAAFALPFAPVTEQFTILHVSHLGNNKRPKMLLRAFAKARQNTPNLHLRIVGAGAAGELQALSALARSLGVEEGVEFLGALDRQQVFAQLSRADAFVLPSAVEAGGTVLAEAQAVGLPCVATETWAGRFMVEEDTGITVPVDDVQALAGALGEVARPGRFDRAQIRQRGRERFSEQTFVRDTRQLYCRTLSS</sequence>
<dbReference type="STRING" id="33007.HMPREF3198_00530"/>
<feature type="domain" description="Glycosyl transferase family 1" evidence="3">
    <location>
        <begin position="202"/>
        <end position="360"/>
    </location>
</feature>
<dbReference type="Gene3D" id="3.40.50.2000">
    <property type="entry name" value="Glycogen Phosphorylase B"/>
    <property type="match status" value="2"/>
</dbReference>
<dbReference type="InterPro" id="IPR050194">
    <property type="entry name" value="Glycosyltransferase_grp1"/>
</dbReference>
<dbReference type="GO" id="GO:1901137">
    <property type="term" value="P:carbohydrate derivative biosynthetic process"/>
    <property type="evidence" value="ECO:0007669"/>
    <property type="project" value="UniProtKB-ARBA"/>
</dbReference>
<evidence type="ECO:0000256" key="1">
    <source>
        <dbReference type="ARBA" id="ARBA00022676"/>
    </source>
</evidence>
<reference evidence="5 6" key="1">
    <citation type="submission" date="2017-12" db="EMBL/GenBank/DDBJ databases">
        <title>Phylogenetic diversity of female urinary microbiome.</title>
        <authorList>
            <person name="Thomas-White K."/>
            <person name="Wolfe A.J."/>
        </authorList>
    </citation>
    <scope>NUCLEOTIDE SEQUENCE [LARGE SCALE GENOMIC DNA]</scope>
    <source>
        <strain evidence="5 6">UMB0402</strain>
    </source>
</reference>
<proteinExistence type="predicted"/>
<accession>A0A2I1ILW5</accession>
<dbReference type="Proteomes" id="UP000235122">
    <property type="component" value="Unassembled WGS sequence"/>
</dbReference>
<dbReference type="PANTHER" id="PTHR45947:SF3">
    <property type="entry name" value="SULFOQUINOVOSYL TRANSFERASE SQD2"/>
    <property type="match status" value="1"/>
</dbReference>
<evidence type="ECO:0000313" key="5">
    <source>
        <dbReference type="EMBL" id="PKY72107.1"/>
    </source>
</evidence>
<comment type="caution">
    <text evidence="5">The sequence shown here is derived from an EMBL/GenBank/DDBJ whole genome shotgun (WGS) entry which is preliminary data.</text>
</comment>
<keyword evidence="1" id="KW-0328">Glycosyltransferase</keyword>
<protein>
    <submittedName>
        <fullName evidence="5">Glycosyltransferase family 4 protein</fullName>
    </submittedName>
</protein>
<dbReference type="Pfam" id="PF00534">
    <property type="entry name" value="Glycos_transf_1"/>
    <property type="match status" value="1"/>
</dbReference>
<dbReference type="RefSeq" id="WP_024331268.1">
    <property type="nucleotide sequence ID" value="NZ_JASOXK010000003.1"/>
</dbReference>
<name>A0A2I1ILW5_9ACTO</name>
<dbReference type="AlphaFoldDB" id="A0A2I1ILW5"/>
<keyword evidence="2 5" id="KW-0808">Transferase</keyword>
<dbReference type="PANTHER" id="PTHR45947">
    <property type="entry name" value="SULFOQUINOVOSYL TRANSFERASE SQD2"/>
    <property type="match status" value="1"/>
</dbReference>
<dbReference type="InterPro" id="IPR001296">
    <property type="entry name" value="Glyco_trans_1"/>
</dbReference>
<dbReference type="GeneID" id="35867527"/>
<evidence type="ECO:0000259" key="4">
    <source>
        <dbReference type="Pfam" id="PF13439"/>
    </source>
</evidence>
<evidence type="ECO:0000259" key="3">
    <source>
        <dbReference type="Pfam" id="PF00534"/>
    </source>
</evidence>
<dbReference type="Pfam" id="PF13439">
    <property type="entry name" value="Glyco_transf_4"/>
    <property type="match status" value="1"/>
</dbReference>